<keyword evidence="2" id="KW-1185">Reference proteome</keyword>
<name>A0ACC6MUM6_9HYPH</name>
<proteinExistence type="predicted"/>
<evidence type="ECO:0000313" key="1">
    <source>
        <dbReference type="EMBL" id="MEA3517017.1"/>
    </source>
</evidence>
<reference evidence="1" key="1">
    <citation type="submission" date="2023-12" db="EMBL/GenBank/DDBJ databases">
        <title>Diversity of Rhizobium in root nodule of phaseolus vulgaris.</title>
        <authorList>
            <person name="Wang H."/>
        </authorList>
    </citation>
    <scope>NUCLEOTIDE SEQUENCE</scope>
    <source>
        <strain evidence="1">MJ31</strain>
    </source>
</reference>
<sequence>MPDYDRKRLAEALCANEAAFQLNYGLDPDDIHAEPSNVDQVEGSEAALPNLILQKEMMISVATGGQRIQDVNDYYRARHVDLKSSVPALGLSYSNPHDDLWSWYHYWRAHLPQYADRRQYVRELFDPLIAAASNRTSIAVVEREPTGWERVDRALSKAQAQLAGATNEEDFQTVGMLCREVLISVGQAVYDGKRHVTLDGVKPSSTDAKRMLEAFLHSVFPGDSFKEVRGHARASVDLGLNLHHRRTATRQLAELCLEATASTSAVMKILSQNAQAM</sequence>
<protein>
    <submittedName>
        <fullName evidence="1">Uncharacterized protein</fullName>
    </submittedName>
</protein>
<dbReference type="EMBL" id="JAYESG010000003">
    <property type="protein sequence ID" value="MEA3517017.1"/>
    <property type="molecule type" value="Genomic_DNA"/>
</dbReference>
<gene>
    <name evidence="1" type="ORF">U8465_07735</name>
</gene>
<comment type="caution">
    <text evidence="1">The sequence shown here is derived from an EMBL/GenBank/DDBJ whole genome shotgun (WGS) entry which is preliminary data.</text>
</comment>
<organism evidence="1 2">
    <name type="scientific">Rhizobium mulingense</name>
    <dbReference type="NCBI Taxonomy" id="3031128"/>
    <lineage>
        <taxon>Bacteria</taxon>
        <taxon>Pseudomonadati</taxon>
        <taxon>Pseudomonadota</taxon>
        <taxon>Alphaproteobacteria</taxon>
        <taxon>Hyphomicrobiales</taxon>
        <taxon>Rhizobiaceae</taxon>
        <taxon>Rhizobium/Agrobacterium group</taxon>
        <taxon>Rhizobium</taxon>
    </lineage>
</organism>
<accession>A0ACC6MUM6</accession>
<dbReference type="Proteomes" id="UP001304050">
    <property type="component" value="Unassembled WGS sequence"/>
</dbReference>
<evidence type="ECO:0000313" key="2">
    <source>
        <dbReference type="Proteomes" id="UP001304050"/>
    </source>
</evidence>